<name>A0A410E012_9CLOT</name>
<dbReference type="AlphaFoldDB" id="A0A410E012"/>
<dbReference type="InterPro" id="IPR038461">
    <property type="entry name" value="Schlafen_AlbA_2_dom_sf"/>
</dbReference>
<dbReference type="Pfam" id="PF04326">
    <property type="entry name" value="SLFN_AlbA_2"/>
    <property type="match status" value="1"/>
</dbReference>
<dbReference type="PANTHER" id="PTHR30595:SF6">
    <property type="entry name" value="SCHLAFEN ALBA-2 DOMAIN-CONTAINING PROTEIN"/>
    <property type="match status" value="1"/>
</dbReference>
<dbReference type="Proteomes" id="UP000286268">
    <property type="component" value="Chromosome"/>
</dbReference>
<dbReference type="KEGG" id="cmah:C1I91_25250"/>
<dbReference type="Gene3D" id="3.30.950.30">
    <property type="entry name" value="Schlafen, AAA domain"/>
    <property type="match status" value="1"/>
</dbReference>
<evidence type="ECO:0000313" key="2">
    <source>
        <dbReference type="EMBL" id="QAA34672.1"/>
    </source>
</evidence>
<evidence type="ECO:0000259" key="1">
    <source>
        <dbReference type="Pfam" id="PF04326"/>
    </source>
</evidence>
<keyword evidence="2" id="KW-0547">Nucleotide-binding</keyword>
<dbReference type="RefSeq" id="WP_128215383.1">
    <property type="nucleotide sequence ID" value="NZ_CP025746.1"/>
</dbReference>
<keyword evidence="2" id="KW-0067">ATP-binding</keyword>
<sequence length="384" mass="44119">MDKKKLLNLLHREEGRKLDFKLRIELSGETGKKELTKDICAIANSNGGRGYIIVGIEDKTKKIVGLKKEDMFSEEQIQQIIASRCDPPIPVSVEYLTLEDKNIGVITIYNWDQKPYQVRESGAFYIRRGSTTDIMRKQELVAAFEESLNLNIEGCGILKSDISALNMEIINQYFRSKSIDINNENIEFLLRRSSITSRDRETGETICTLGGLLVFSDSNSIYIPHNMIKIINKINKNKPEVIVVQGNIIKMIELCEVHLKEILPEKYPYTAVWEAIKNAVLYREYSEFSRIIEVHIGFNSIVVTSPGELMKTNKRNGDTREYNRRNMWLYEKVITLDTKGLFLKSNNGFSNMKKAFKGKGKIMFINSKQENVFKVIFPGINEHI</sequence>
<protein>
    <submittedName>
        <fullName evidence="2">ATP-binding protein</fullName>
    </submittedName>
</protein>
<feature type="domain" description="Schlafen AlbA-2" evidence="1">
    <location>
        <begin position="14"/>
        <end position="135"/>
    </location>
</feature>
<dbReference type="InterPro" id="IPR007421">
    <property type="entry name" value="Schlafen_AlbA_2_dom"/>
</dbReference>
<reference evidence="2 3" key="1">
    <citation type="submission" date="2018-01" db="EMBL/GenBank/DDBJ databases">
        <title>Genome Sequencing and Assembly of Anaerobacter polyendosporus strain CT4.</title>
        <authorList>
            <person name="Tachaapaikoon C."/>
            <person name="Sutheeworapong S."/>
            <person name="Jenjaroenpun P."/>
            <person name="Wongsurawat T."/>
            <person name="Nookeaw I."/>
            <person name="Cheawchanlertfa P."/>
            <person name="Kosugi A."/>
            <person name="Cheevadhanarak S."/>
            <person name="Ratanakhanokchai K."/>
        </authorList>
    </citation>
    <scope>NUCLEOTIDE SEQUENCE [LARGE SCALE GENOMIC DNA]</scope>
    <source>
        <strain evidence="2 3">CT4</strain>
    </source>
</reference>
<dbReference type="Gene3D" id="3.30.565.60">
    <property type="match status" value="1"/>
</dbReference>
<dbReference type="EMBL" id="CP025746">
    <property type="protein sequence ID" value="QAA34672.1"/>
    <property type="molecule type" value="Genomic_DNA"/>
</dbReference>
<dbReference type="InterPro" id="IPR038475">
    <property type="entry name" value="RecG_C_sf"/>
</dbReference>
<evidence type="ECO:0000313" key="3">
    <source>
        <dbReference type="Proteomes" id="UP000286268"/>
    </source>
</evidence>
<proteinExistence type="predicted"/>
<dbReference type="OrthoDB" id="320597at2"/>
<gene>
    <name evidence="2" type="ORF">C1I91_25250</name>
</gene>
<dbReference type="PANTHER" id="PTHR30595">
    <property type="entry name" value="GLPR-RELATED TRANSCRIPTIONAL REPRESSOR"/>
    <property type="match status" value="1"/>
</dbReference>
<dbReference type="GO" id="GO:0005524">
    <property type="term" value="F:ATP binding"/>
    <property type="evidence" value="ECO:0007669"/>
    <property type="project" value="UniProtKB-KW"/>
</dbReference>
<accession>A0A410E012</accession>
<organism evidence="2 3">
    <name type="scientific">Clostridium manihotivorum</name>
    <dbReference type="NCBI Taxonomy" id="2320868"/>
    <lineage>
        <taxon>Bacteria</taxon>
        <taxon>Bacillati</taxon>
        <taxon>Bacillota</taxon>
        <taxon>Clostridia</taxon>
        <taxon>Eubacteriales</taxon>
        <taxon>Clostridiaceae</taxon>
        <taxon>Clostridium</taxon>
    </lineage>
</organism>
<keyword evidence="3" id="KW-1185">Reference proteome</keyword>